<dbReference type="InterPro" id="IPR014716">
    <property type="entry name" value="Fibrinogen_a/b/g_C_1"/>
</dbReference>
<reference evidence="9" key="1">
    <citation type="submission" date="2025-08" db="UniProtKB">
        <authorList>
            <consortium name="Ensembl"/>
        </authorList>
    </citation>
    <scope>IDENTIFICATION</scope>
</reference>
<dbReference type="GO" id="GO:0005576">
    <property type="term" value="C:extracellular region"/>
    <property type="evidence" value="ECO:0007669"/>
    <property type="project" value="UniProtKB-SubCell"/>
</dbReference>
<name>A0A3Q3W9G4_MOLML</name>
<evidence type="ECO:0000256" key="4">
    <source>
        <dbReference type="ARBA" id="ARBA00023054"/>
    </source>
</evidence>
<evidence type="ECO:0000256" key="5">
    <source>
        <dbReference type="ARBA" id="ARBA00023157"/>
    </source>
</evidence>
<evidence type="ECO:0000256" key="3">
    <source>
        <dbReference type="ARBA" id="ARBA00022729"/>
    </source>
</evidence>
<protein>
    <recommendedName>
        <fullName evidence="8">Fibrinogen C-terminal domain-containing protein</fullName>
    </recommendedName>
</protein>
<accession>A0A3Q3W9G4</accession>
<dbReference type="GO" id="GO:0007596">
    <property type="term" value="P:blood coagulation"/>
    <property type="evidence" value="ECO:0007669"/>
    <property type="project" value="InterPro"/>
</dbReference>
<evidence type="ECO:0000256" key="2">
    <source>
        <dbReference type="ARBA" id="ARBA00022525"/>
    </source>
</evidence>
<evidence type="ECO:0000256" key="1">
    <source>
        <dbReference type="ARBA" id="ARBA00004613"/>
    </source>
</evidence>
<evidence type="ECO:0000259" key="8">
    <source>
        <dbReference type="PROSITE" id="PS51406"/>
    </source>
</evidence>
<keyword evidence="4" id="KW-0175">Coiled coil</keyword>
<dbReference type="PROSITE" id="PS51406">
    <property type="entry name" value="FIBRINOGEN_C_2"/>
    <property type="match status" value="1"/>
</dbReference>
<dbReference type="InterPro" id="IPR002181">
    <property type="entry name" value="Fibrinogen_a/b/g_C_dom"/>
</dbReference>
<dbReference type="PANTHER" id="PTHR47221">
    <property type="entry name" value="FIBRINOGEN ALPHA CHAIN"/>
    <property type="match status" value="1"/>
</dbReference>
<feature type="region of interest" description="Disordered" evidence="7">
    <location>
        <begin position="269"/>
        <end position="295"/>
    </location>
</feature>
<dbReference type="Gene3D" id="3.90.215.10">
    <property type="entry name" value="Gamma Fibrinogen, chain A, domain 1"/>
    <property type="match status" value="1"/>
</dbReference>
<dbReference type="InterPro" id="IPR036691">
    <property type="entry name" value="Endo/exonu/phosph_ase_sf"/>
</dbReference>
<evidence type="ECO:0000256" key="6">
    <source>
        <dbReference type="ARBA" id="ARBA00023180"/>
    </source>
</evidence>
<proteinExistence type="predicted"/>
<keyword evidence="5" id="KW-1015">Disulfide bond</keyword>
<dbReference type="AlphaFoldDB" id="A0A3Q3W9G4"/>
<dbReference type="STRING" id="94237.ENSMMOP00000013311"/>
<organism evidence="9 10">
    <name type="scientific">Mola mola</name>
    <name type="common">Ocean sunfish</name>
    <name type="synonym">Tetraodon mola</name>
    <dbReference type="NCBI Taxonomy" id="94237"/>
    <lineage>
        <taxon>Eukaryota</taxon>
        <taxon>Metazoa</taxon>
        <taxon>Chordata</taxon>
        <taxon>Craniata</taxon>
        <taxon>Vertebrata</taxon>
        <taxon>Euteleostomi</taxon>
        <taxon>Actinopterygii</taxon>
        <taxon>Neopterygii</taxon>
        <taxon>Teleostei</taxon>
        <taxon>Neoteleostei</taxon>
        <taxon>Acanthomorphata</taxon>
        <taxon>Eupercaria</taxon>
        <taxon>Tetraodontiformes</taxon>
        <taxon>Molidae</taxon>
        <taxon>Mola</taxon>
    </lineage>
</organism>
<keyword evidence="3" id="KW-0732">Signal</keyword>
<keyword evidence="10" id="KW-1185">Reference proteome</keyword>
<evidence type="ECO:0000313" key="10">
    <source>
        <dbReference type="Proteomes" id="UP000261620"/>
    </source>
</evidence>
<evidence type="ECO:0000256" key="7">
    <source>
        <dbReference type="SAM" id="MobiDB-lite"/>
    </source>
</evidence>
<dbReference type="Pfam" id="PF00147">
    <property type="entry name" value="Fibrinogen_C"/>
    <property type="match status" value="1"/>
</dbReference>
<dbReference type="SUPFAM" id="SSF56219">
    <property type="entry name" value="DNase I-like"/>
    <property type="match status" value="1"/>
</dbReference>
<dbReference type="SMART" id="SM00186">
    <property type="entry name" value="FBG"/>
    <property type="match status" value="1"/>
</dbReference>
<dbReference type="PANTHER" id="PTHR47221:SF6">
    <property type="entry name" value="FIBRINOGEN ALPHA CHAIN"/>
    <property type="match status" value="1"/>
</dbReference>
<keyword evidence="6" id="KW-0325">Glycoprotein</keyword>
<dbReference type="InterPro" id="IPR037579">
    <property type="entry name" value="FIB_ANG-like"/>
</dbReference>
<comment type="subcellular location">
    <subcellularLocation>
        <location evidence="1">Secreted</location>
    </subcellularLocation>
</comment>
<dbReference type="Gene3D" id="3.60.10.10">
    <property type="entry name" value="Endonuclease/exonuclease/phosphatase"/>
    <property type="match status" value="1"/>
</dbReference>
<dbReference type="SUPFAM" id="SSF56496">
    <property type="entry name" value="Fibrinogen C-terminal domain-like"/>
    <property type="match status" value="1"/>
</dbReference>
<keyword evidence="2" id="KW-0964">Secreted</keyword>
<feature type="domain" description="Fibrinogen C-terminal" evidence="8">
    <location>
        <begin position="306"/>
        <end position="405"/>
    </location>
</feature>
<sequence length="471" mass="53996">MTVYKIKRIKCVLLNIRSLSFKGVLINELISDKNIDLFCLTETWLCQDEYVSLNESTPPSHINTHIPRDTGRGGGVAAIFNSALLINPKPKQKFSSFENLILSISDPTMKTPIMFVIVYRAPGPYTEFLSEFSELLKKIVKINNSSNRVNKQDLELFNNKLQKQQQQNEALQPLVRVDGGVVNEVKLLHKESRNMNSRVTQLYMQLLHEIIHQRDNALEASQMGSLTAGYRDHEHKYQHLSALASNQRGLSYGVHQERSYRPFHPHTHKHCTSNSMTNEIQNDQNSKDLPSSSPTMSSATFSIHCRTPAGPFKDCLQVLKSGYTTSYMYLLKPEKSTDPNSQTVIQRRQDGSVNCFGNIDIEYWLRLENIYWLTNQGNYKLLVNLEDWRGQKTFAEYASFRVESEGNAGDSLTWHNNRNCAHYYKGGCILYLGGHHRSRYHDGVYWIKFRGGAYSLWKVSMMIQPNANTVD</sequence>
<dbReference type="Proteomes" id="UP000261620">
    <property type="component" value="Unplaced"/>
</dbReference>
<evidence type="ECO:0000313" key="9">
    <source>
        <dbReference type="Ensembl" id="ENSMMOP00000013311.1"/>
    </source>
</evidence>
<feature type="compositionally biased region" description="Polar residues" evidence="7">
    <location>
        <begin position="272"/>
        <end position="284"/>
    </location>
</feature>
<reference evidence="9" key="2">
    <citation type="submission" date="2025-09" db="UniProtKB">
        <authorList>
            <consortium name="Ensembl"/>
        </authorList>
    </citation>
    <scope>IDENTIFICATION</scope>
</reference>
<dbReference type="InterPro" id="IPR036056">
    <property type="entry name" value="Fibrinogen-like_C"/>
</dbReference>
<dbReference type="Ensembl" id="ENSMMOT00000013528.1">
    <property type="protein sequence ID" value="ENSMMOP00000013311.1"/>
    <property type="gene ID" value="ENSMMOG00000004291.1"/>
</dbReference>